<evidence type="ECO:0000256" key="3">
    <source>
        <dbReference type="ARBA" id="ARBA00022525"/>
    </source>
</evidence>
<dbReference type="Proteomes" id="UP000752171">
    <property type="component" value="Unassembled WGS sequence"/>
</dbReference>
<feature type="domain" description="Endothelin-like toxin" evidence="7">
    <location>
        <begin position="97"/>
        <end position="118"/>
    </location>
</feature>
<dbReference type="OrthoDB" id="9943124at2759"/>
<dbReference type="GO" id="GO:0005179">
    <property type="term" value="F:hormone activity"/>
    <property type="evidence" value="ECO:0007669"/>
    <property type="project" value="TreeGrafter"/>
</dbReference>
<evidence type="ECO:0000256" key="6">
    <source>
        <dbReference type="SAM" id="SignalP"/>
    </source>
</evidence>
<keyword evidence="4" id="KW-0838">Vasoactive</keyword>
<comment type="similarity">
    <text evidence="2">Belongs to the endothelin/sarafotoxin family.</text>
</comment>
<dbReference type="Pfam" id="PF00322">
    <property type="entry name" value="Endothelin"/>
    <property type="match status" value="1"/>
</dbReference>
<evidence type="ECO:0000256" key="4">
    <source>
        <dbReference type="ARBA" id="ARBA00022858"/>
    </source>
</evidence>
<feature type="domain" description="Endothelin-like toxin" evidence="7">
    <location>
        <begin position="51"/>
        <end position="72"/>
    </location>
</feature>
<evidence type="ECO:0000256" key="1">
    <source>
        <dbReference type="ARBA" id="ARBA00004613"/>
    </source>
</evidence>
<dbReference type="GO" id="GO:0019229">
    <property type="term" value="P:regulation of vasoconstriction"/>
    <property type="evidence" value="ECO:0007669"/>
    <property type="project" value="InterPro"/>
</dbReference>
<dbReference type="GO" id="GO:0005615">
    <property type="term" value="C:extracellular space"/>
    <property type="evidence" value="ECO:0007669"/>
    <property type="project" value="TreeGrafter"/>
</dbReference>
<keyword evidence="5" id="KW-0839">Vasoconstrictor</keyword>
<dbReference type="PANTHER" id="PTHR13874:SF12">
    <property type="entry name" value="ENDOTHELIN-3A"/>
    <property type="match status" value="1"/>
</dbReference>
<dbReference type="PANTHER" id="PTHR13874">
    <property type="entry name" value="ENDOTHELIN"/>
    <property type="match status" value="1"/>
</dbReference>
<keyword evidence="3" id="KW-0964">Secreted</keyword>
<evidence type="ECO:0000259" key="7">
    <source>
        <dbReference type="SMART" id="SM00272"/>
    </source>
</evidence>
<accession>A0A8T2MKR8</accession>
<feature type="chain" id="PRO_5035717190" evidence="6">
    <location>
        <begin position="24"/>
        <end position="194"/>
    </location>
</feature>
<reference evidence="8 9" key="1">
    <citation type="submission" date="2021-07" db="EMBL/GenBank/DDBJ databases">
        <authorList>
            <person name="Imarazene B."/>
            <person name="Zahm M."/>
            <person name="Klopp C."/>
            <person name="Cabau C."/>
            <person name="Beille S."/>
            <person name="Jouanno E."/>
            <person name="Castinel A."/>
            <person name="Lluch J."/>
            <person name="Gil L."/>
            <person name="Kuchtly C."/>
            <person name="Lopez Roques C."/>
            <person name="Donnadieu C."/>
            <person name="Parrinello H."/>
            <person name="Journot L."/>
            <person name="Du K."/>
            <person name="Schartl M."/>
            <person name="Retaux S."/>
            <person name="Guiguen Y."/>
        </authorList>
    </citation>
    <scope>NUCLEOTIDE SEQUENCE [LARGE SCALE GENOMIC DNA]</scope>
    <source>
        <strain evidence="8">Pach_M1</strain>
        <tissue evidence="8">Testis</tissue>
    </source>
</reference>
<keyword evidence="6" id="KW-0732">Signal</keyword>
<gene>
    <name evidence="8" type="primary">EDN1</name>
    <name evidence="8" type="ORF">AMEX_G1264</name>
</gene>
<name>A0A8T2MKR8_ASTMX</name>
<dbReference type="GO" id="GO:0003100">
    <property type="term" value="P:regulation of systemic arterial blood pressure by endothelin"/>
    <property type="evidence" value="ECO:0007669"/>
    <property type="project" value="TreeGrafter"/>
</dbReference>
<protein>
    <submittedName>
        <fullName evidence="8">Endothelin-1-like</fullName>
    </submittedName>
</protein>
<dbReference type="InterPro" id="IPR020475">
    <property type="entry name" value="Endothelin"/>
</dbReference>
<dbReference type="SMART" id="SM00272">
    <property type="entry name" value="END"/>
    <property type="match status" value="2"/>
</dbReference>
<dbReference type="AlphaFoldDB" id="A0A8T2MKR8"/>
<organism evidence="8 9">
    <name type="scientific">Astyanax mexicanus</name>
    <name type="common">Blind cave fish</name>
    <name type="synonym">Astyanax fasciatus mexicanus</name>
    <dbReference type="NCBI Taxonomy" id="7994"/>
    <lineage>
        <taxon>Eukaryota</taxon>
        <taxon>Metazoa</taxon>
        <taxon>Chordata</taxon>
        <taxon>Craniata</taxon>
        <taxon>Vertebrata</taxon>
        <taxon>Euteleostomi</taxon>
        <taxon>Actinopterygii</taxon>
        <taxon>Neopterygii</taxon>
        <taxon>Teleostei</taxon>
        <taxon>Ostariophysi</taxon>
        <taxon>Characiformes</taxon>
        <taxon>Characoidei</taxon>
        <taxon>Acestrorhamphidae</taxon>
        <taxon>Acestrorhamphinae</taxon>
        <taxon>Astyanax</taxon>
    </lineage>
</organism>
<feature type="signal peptide" evidence="6">
    <location>
        <begin position="1"/>
        <end position="23"/>
    </location>
</feature>
<dbReference type="EMBL" id="JAICCE010000001">
    <property type="protein sequence ID" value="KAG9282585.1"/>
    <property type="molecule type" value="Genomic_DNA"/>
</dbReference>
<dbReference type="PROSITE" id="PS00270">
    <property type="entry name" value="ENDOTHELIN"/>
    <property type="match status" value="2"/>
</dbReference>
<evidence type="ECO:0000256" key="5">
    <source>
        <dbReference type="ARBA" id="ARBA00023322"/>
    </source>
</evidence>
<evidence type="ECO:0000313" key="9">
    <source>
        <dbReference type="Proteomes" id="UP000752171"/>
    </source>
</evidence>
<sequence length="194" mass="22484">MDLSFFFFLISTMVLLMEQEGHTASLSVSGSVTGRDMPMQFGKRVQRRDKRCSCENLKDQECVYFCHIGIVWVNTPSQIIPYGVGSLQMRVRRDVVRCLCRSKRDTECLKFCFHWNFQGENASVLGFPPGKSKERYKLTLKQRRNSPAWKTNCEECHAATPFLHFCKKASFVKQNLNNVRLLINKCYSTSFDIN</sequence>
<comment type="caution">
    <text evidence="8">The sequence shown here is derived from an EMBL/GenBank/DDBJ whole genome shotgun (WGS) entry which is preliminary data.</text>
</comment>
<dbReference type="InterPro" id="IPR001928">
    <property type="entry name" value="Endothln-like_toxin"/>
</dbReference>
<comment type="subcellular location">
    <subcellularLocation>
        <location evidence="1">Secreted</location>
    </subcellularLocation>
</comment>
<dbReference type="GO" id="GO:0014826">
    <property type="term" value="P:vein smooth muscle contraction"/>
    <property type="evidence" value="ECO:0007669"/>
    <property type="project" value="TreeGrafter"/>
</dbReference>
<dbReference type="InterPro" id="IPR019764">
    <property type="entry name" value="Endothelin_toxin_CS"/>
</dbReference>
<dbReference type="GO" id="GO:0031708">
    <property type="term" value="F:endothelin B receptor binding"/>
    <property type="evidence" value="ECO:0007669"/>
    <property type="project" value="TreeGrafter"/>
</dbReference>
<evidence type="ECO:0000256" key="2">
    <source>
        <dbReference type="ARBA" id="ARBA00010959"/>
    </source>
</evidence>
<dbReference type="PRINTS" id="PR00365">
    <property type="entry name" value="ENDOTHELIN"/>
</dbReference>
<dbReference type="GO" id="GO:0006874">
    <property type="term" value="P:intracellular calcium ion homeostasis"/>
    <property type="evidence" value="ECO:0007669"/>
    <property type="project" value="TreeGrafter"/>
</dbReference>
<evidence type="ECO:0000313" key="8">
    <source>
        <dbReference type="EMBL" id="KAG9282585.1"/>
    </source>
</evidence>
<proteinExistence type="inferred from homology"/>